<name>A0AAU7JUW4_9MICO</name>
<evidence type="ECO:0000256" key="1">
    <source>
        <dbReference type="ARBA" id="ARBA00004196"/>
    </source>
</evidence>
<dbReference type="SUPFAM" id="SSF81296">
    <property type="entry name" value="E set domains"/>
    <property type="match status" value="1"/>
</dbReference>
<dbReference type="InterPro" id="IPR014756">
    <property type="entry name" value="Ig_E-set"/>
</dbReference>
<keyword evidence="4" id="KW-0186">Copper</keyword>
<keyword evidence="2" id="KW-0479">Metal-binding</keyword>
<dbReference type="GO" id="GO:0046688">
    <property type="term" value="P:response to copper ion"/>
    <property type="evidence" value="ECO:0007669"/>
    <property type="project" value="InterPro"/>
</dbReference>
<feature type="compositionally biased region" description="Low complexity" evidence="5">
    <location>
        <begin position="148"/>
        <end position="169"/>
    </location>
</feature>
<evidence type="ECO:0000313" key="8">
    <source>
        <dbReference type="EMBL" id="XBO44052.1"/>
    </source>
</evidence>
<keyword evidence="6" id="KW-1133">Transmembrane helix</keyword>
<evidence type="ECO:0000256" key="6">
    <source>
        <dbReference type="SAM" id="Phobius"/>
    </source>
</evidence>
<keyword evidence="3" id="KW-0732">Signal</keyword>
<keyword evidence="6" id="KW-0812">Transmembrane</keyword>
<dbReference type="PANTHER" id="PTHR34820">
    <property type="entry name" value="INNER MEMBRANE PROTEIN YEBZ"/>
    <property type="match status" value="1"/>
</dbReference>
<dbReference type="EMBL" id="CP157483">
    <property type="protein sequence ID" value="XBO44052.1"/>
    <property type="molecule type" value="Genomic_DNA"/>
</dbReference>
<protein>
    <submittedName>
        <fullName evidence="8">Copper resistance CopC family protein</fullName>
    </submittedName>
</protein>
<feature type="compositionally biased region" description="Polar residues" evidence="5">
    <location>
        <begin position="123"/>
        <end position="147"/>
    </location>
</feature>
<feature type="region of interest" description="Disordered" evidence="5">
    <location>
        <begin position="120"/>
        <end position="177"/>
    </location>
</feature>
<dbReference type="AlphaFoldDB" id="A0AAU7JUW4"/>
<evidence type="ECO:0000256" key="2">
    <source>
        <dbReference type="ARBA" id="ARBA00022723"/>
    </source>
</evidence>
<dbReference type="PANTHER" id="PTHR34820:SF4">
    <property type="entry name" value="INNER MEMBRANE PROTEIN YEBZ"/>
    <property type="match status" value="1"/>
</dbReference>
<evidence type="ECO:0000256" key="3">
    <source>
        <dbReference type="ARBA" id="ARBA00022729"/>
    </source>
</evidence>
<proteinExistence type="predicted"/>
<dbReference type="Gene3D" id="2.60.40.1220">
    <property type="match status" value="1"/>
</dbReference>
<evidence type="ECO:0000256" key="4">
    <source>
        <dbReference type="ARBA" id="ARBA00023008"/>
    </source>
</evidence>
<reference evidence="8" key="1">
    <citation type="submission" date="2024-05" db="EMBL/GenBank/DDBJ databases">
        <authorList>
            <person name="Kim S."/>
            <person name="Heo J."/>
            <person name="Choi H."/>
            <person name="Choi Y."/>
            <person name="Kwon S.-W."/>
            <person name="Kim Y."/>
        </authorList>
    </citation>
    <scope>NUCLEOTIDE SEQUENCE</scope>
    <source>
        <strain evidence="8">KACC 23699</strain>
    </source>
</reference>
<dbReference type="GO" id="GO:0006825">
    <property type="term" value="P:copper ion transport"/>
    <property type="evidence" value="ECO:0007669"/>
    <property type="project" value="InterPro"/>
</dbReference>
<dbReference type="RefSeq" id="WP_406831511.1">
    <property type="nucleotide sequence ID" value="NZ_CP157483.1"/>
</dbReference>
<organism evidence="8">
    <name type="scientific">Pedococcus sp. KACC 23699</name>
    <dbReference type="NCBI Taxonomy" id="3149228"/>
    <lineage>
        <taxon>Bacteria</taxon>
        <taxon>Bacillati</taxon>
        <taxon>Actinomycetota</taxon>
        <taxon>Actinomycetes</taxon>
        <taxon>Micrococcales</taxon>
        <taxon>Intrasporangiaceae</taxon>
        <taxon>Pedococcus</taxon>
    </lineage>
</organism>
<evidence type="ECO:0000256" key="5">
    <source>
        <dbReference type="SAM" id="MobiDB-lite"/>
    </source>
</evidence>
<dbReference type="GO" id="GO:0042597">
    <property type="term" value="C:periplasmic space"/>
    <property type="evidence" value="ECO:0007669"/>
    <property type="project" value="InterPro"/>
</dbReference>
<feature type="domain" description="CopC" evidence="7">
    <location>
        <begin position="38"/>
        <end position="130"/>
    </location>
</feature>
<keyword evidence="6" id="KW-0472">Membrane</keyword>
<dbReference type="GO" id="GO:0030313">
    <property type="term" value="C:cell envelope"/>
    <property type="evidence" value="ECO:0007669"/>
    <property type="project" value="UniProtKB-SubCell"/>
</dbReference>
<dbReference type="InterPro" id="IPR007348">
    <property type="entry name" value="CopC_dom"/>
</dbReference>
<comment type="subcellular location">
    <subcellularLocation>
        <location evidence="1">Cell envelope</location>
    </subcellularLocation>
</comment>
<dbReference type="Pfam" id="PF04234">
    <property type="entry name" value="CopC"/>
    <property type="match status" value="1"/>
</dbReference>
<feature type="transmembrane region" description="Helical" evidence="6">
    <location>
        <begin position="12"/>
        <end position="33"/>
    </location>
</feature>
<gene>
    <name evidence="8" type="ORF">ABEG17_01620</name>
</gene>
<feature type="transmembrane region" description="Helical" evidence="6">
    <location>
        <begin position="179"/>
        <end position="200"/>
    </location>
</feature>
<dbReference type="InterPro" id="IPR014755">
    <property type="entry name" value="Cu-Rt/internalin_Ig-like"/>
</dbReference>
<accession>A0AAU7JUW4</accession>
<dbReference type="GO" id="GO:0005507">
    <property type="term" value="F:copper ion binding"/>
    <property type="evidence" value="ECO:0007669"/>
    <property type="project" value="InterPro"/>
</dbReference>
<dbReference type="GO" id="GO:0005886">
    <property type="term" value="C:plasma membrane"/>
    <property type="evidence" value="ECO:0007669"/>
    <property type="project" value="TreeGrafter"/>
</dbReference>
<sequence length="206" mass="20572">MESEGKRRTIRITVWVAVLGLLLGVLSSIIGAVSADAHAALKSVTPGDGSTVSTAPTTVTLSFNEPIGTTFATVTVTGPSGNVGNGRPKVEGTTVTEELDADLPNGVYKVAFRVVSEDGHPVSDTSSFTIKAAQSSPTSEPTMTPGNSATPPSASSTASTESPTAATASNDNGGQSMRLGLAFGVGALAVAAGTALVAAARRRGRS</sequence>
<dbReference type="InterPro" id="IPR032694">
    <property type="entry name" value="CopC/D"/>
</dbReference>
<evidence type="ECO:0000259" key="7">
    <source>
        <dbReference type="Pfam" id="PF04234"/>
    </source>
</evidence>